<feature type="transmembrane region" description="Helical" evidence="1">
    <location>
        <begin position="380"/>
        <end position="398"/>
    </location>
</feature>
<feature type="transmembrane region" description="Helical" evidence="1">
    <location>
        <begin position="36"/>
        <end position="54"/>
    </location>
</feature>
<dbReference type="GO" id="GO:0009103">
    <property type="term" value="P:lipopolysaccharide biosynthetic process"/>
    <property type="evidence" value="ECO:0007669"/>
    <property type="project" value="TreeGrafter"/>
</dbReference>
<organism evidence="4 5">
    <name type="scientific">Arthrobacter terrae</name>
    <dbReference type="NCBI Taxonomy" id="2935737"/>
    <lineage>
        <taxon>Bacteria</taxon>
        <taxon>Bacillati</taxon>
        <taxon>Actinomycetota</taxon>
        <taxon>Actinomycetes</taxon>
        <taxon>Micrococcales</taxon>
        <taxon>Micrococcaceae</taxon>
        <taxon>Arthrobacter</taxon>
    </lineage>
</organism>
<reference evidence="4 5" key="1">
    <citation type="submission" date="2020-11" db="EMBL/GenBank/DDBJ databases">
        <title>Arthrobacter antarcticus sp. nov., isolated from Antarctic Soil.</title>
        <authorList>
            <person name="Li J."/>
        </authorList>
    </citation>
    <scope>NUCLEOTIDE SEQUENCE [LARGE SCALE GENOMIC DNA]</scope>
    <source>
        <strain evidence="4 5">Z1-20</strain>
    </source>
</reference>
<evidence type="ECO:0000259" key="3">
    <source>
        <dbReference type="Pfam" id="PF19040"/>
    </source>
</evidence>
<keyword evidence="1" id="KW-0472">Membrane</keyword>
<feature type="transmembrane region" description="Helical" evidence="1">
    <location>
        <begin position="75"/>
        <end position="95"/>
    </location>
</feature>
<keyword evidence="5" id="KW-1185">Reference proteome</keyword>
<dbReference type="GO" id="GO:0016020">
    <property type="term" value="C:membrane"/>
    <property type="evidence" value="ECO:0007669"/>
    <property type="project" value="TreeGrafter"/>
</dbReference>
<proteinExistence type="predicted"/>
<dbReference type="Pfam" id="PF01757">
    <property type="entry name" value="Acyl_transf_3"/>
    <property type="match status" value="1"/>
</dbReference>
<keyword evidence="4" id="KW-0808">Transferase</keyword>
<feature type="domain" description="SGNH" evidence="3">
    <location>
        <begin position="469"/>
        <end position="683"/>
    </location>
</feature>
<gene>
    <name evidence="4" type="ORF">IV500_18425</name>
</gene>
<feature type="transmembrane region" description="Helical" evidence="1">
    <location>
        <begin position="316"/>
        <end position="335"/>
    </location>
</feature>
<dbReference type="Proteomes" id="UP000655366">
    <property type="component" value="Unassembled WGS sequence"/>
</dbReference>
<evidence type="ECO:0000256" key="1">
    <source>
        <dbReference type="SAM" id="Phobius"/>
    </source>
</evidence>
<dbReference type="RefSeq" id="WP_196398278.1">
    <property type="nucleotide sequence ID" value="NZ_JADNYM010000028.1"/>
</dbReference>
<keyword evidence="4" id="KW-0012">Acyltransferase</keyword>
<dbReference type="EMBL" id="JADNYM010000028">
    <property type="protein sequence ID" value="MBG0741345.1"/>
    <property type="molecule type" value="Genomic_DNA"/>
</dbReference>
<evidence type="ECO:0000313" key="4">
    <source>
        <dbReference type="EMBL" id="MBG0741345.1"/>
    </source>
</evidence>
<keyword evidence="1" id="KW-1133">Transmembrane helix</keyword>
<comment type="caution">
    <text evidence="4">The sequence shown here is derived from an EMBL/GenBank/DDBJ whole genome shotgun (WGS) entry which is preliminary data.</text>
</comment>
<name>A0A931CRP3_9MICC</name>
<dbReference type="GO" id="GO:0016747">
    <property type="term" value="F:acyltransferase activity, transferring groups other than amino-acyl groups"/>
    <property type="evidence" value="ECO:0007669"/>
    <property type="project" value="InterPro"/>
</dbReference>
<feature type="transmembrane region" description="Helical" evidence="1">
    <location>
        <begin position="187"/>
        <end position="207"/>
    </location>
</feature>
<dbReference type="InterPro" id="IPR050879">
    <property type="entry name" value="Acyltransferase_3"/>
</dbReference>
<feature type="transmembrane region" description="Helical" evidence="1">
    <location>
        <begin position="145"/>
        <end position="167"/>
    </location>
</feature>
<dbReference type="Pfam" id="PF19040">
    <property type="entry name" value="SGNH"/>
    <property type="match status" value="1"/>
</dbReference>
<dbReference type="PANTHER" id="PTHR23028:SF53">
    <property type="entry name" value="ACYL_TRANSF_3 DOMAIN-CONTAINING PROTEIN"/>
    <property type="match status" value="1"/>
</dbReference>
<feature type="transmembrane region" description="Helical" evidence="1">
    <location>
        <begin position="341"/>
        <end position="359"/>
    </location>
</feature>
<evidence type="ECO:0000313" key="5">
    <source>
        <dbReference type="Proteomes" id="UP000655366"/>
    </source>
</evidence>
<accession>A0A931CRP3</accession>
<dbReference type="AlphaFoldDB" id="A0A931CRP3"/>
<dbReference type="PANTHER" id="PTHR23028">
    <property type="entry name" value="ACETYLTRANSFERASE"/>
    <property type="match status" value="1"/>
</dbReference>
<sequence length="692" mass="75709">MSTQQKKGFRPEVQGLRALAVLMVVTYHIWLGRVSGGVDVFLLISAFLMTLQFTRKVERGEPLRLIRHWLHLFKRLLPAAVVVLIAVLIGTWAFLPPRRWPDILQQAWSSLLYFQNWVLADNAVDYYAIDHSGASPLQHFWSLSIQGQVFILWPLIFAATALLLQVIRGIGRTSAVQNRLPQRRSRLTYRSALAVIFSIVFAFSLAFSVRHTAENQAYTYFDTRARLWEFALGSLLALALPYLKFPRAVRVLMGWIGIAAMISCGLILTVDQQFPGYIALWPTLSAAFIIIAGQTGSRLGVDRILSAKPLVAMGNVSYALYLWHWPLLVIVLVAIDRSAVNLWQGLAIVAASIALAFLTTKFVETPLRRWEWPEHHVWRAAVVLVACGALLAAPAALWQNHIDAYDAAVAAQPATDNPGAAALEPGFAGTPSPSAKAIPAPAQLKNEFATIDGDCTGRLAPASALLAQICHANKPAGTPEGTPAKTIVVLGDSHSQQWLPDWDALAAAHNWQIVMMIKDGCRYGADSSTRAADCNEFNAQDREYVLALHPDAVFTVASLTLQNSPYEMEVPGYLDGIRGFTDAGIQVVGIRDNPRFTINMADCAAQKGATAPACNPPLSESLAATSPLDDLQGKLPGLFLMDMSDYICADGVCPAVVGNVYVYKDDNHLTKTYTQSMAPIFEQRLLAVTGWG</sequence>
<dbReference type="InterPro" id="IPR002656">
    <property type="entry name" value="Acyl_transf_3_dom"/>
</dbReference>
<feature type="transmembrane region" description="Helical" evidence="1">
    <location>
        <begin position="276"/>
        <end position="295"/>
    </location>
</feature>
<dbReference type="InterPro" id="IPR043968">
    <property type="entry name" value="SGNH"/>
</dbReference>
<feature type="transmembrane region" description="Helical" evidence="1">
    <location>
        <begin position="252"/>
        <end position="270"/>
    </location>
</feature>
<feature type="domain" description="Acyltransferase 3" evidence="2">
    <location>
        <begin position="12"/>
        <end position="360"/>
    </location>
</feature>
<keyword evidence="1" id="KW-0812">Transmembrane</keyword>
<protein>
    <submittedName>
        <fullName evidence="4">Acyltransferase</fullName>
    </submittedName>
</protein>
<evidence type="ECO:0000259" key="2">
    <source>
        <dbReference type="Pfam" id="PF01757"/>
    </source>
</evidence>